<dbReference type="RefSeq" id="WP_124709419.1">
    <property type="nucleotide sequence ID" value="NZ_CP033972.1"/>
</dbReference>
<feature type="chain" id="PRO_5017968982" description="Secreted protein" evidence="1">
    <location>
        <begin position="30"/>
        <end position="180"/>
    </location>
</feature>
<evidence type="ECO:0000313" key="2">
    <source>
        <dbReference type="EMBL" id="AZG46988.1"/>
    </source>
</evidence>
<organism evidence="2 3">
    <name type="scientific">Gordonia insulae</name>
    <dbReference type="NCBI Taxonomy" id="2420509"/>
    <lineage>
        <taxon>Bacteria</taxon>
        <taxon>Bacillati</taxon>
        <taxon>Actinomycetota</taxon>
        <taxon>Actinomycetes</taxon>
        <taxon>Mycobacteriales</taxon>
        <taxon>Gordoniaceae</taxon>
        <taxon>Gordonia</taxon>
    </lineage>
</organism>
<proteinExistence type="predicted"/>
<dbReference type="AlphaFoldDB" id="A0A3G8JPT5"/>
<dbReference type="KEGG" id="gom:D7316_03593"/>
<sequence>MMRARRLWTCVALLAMVTAGGGMAGQASAGPLGSLDGGSSGPGGPGGGAVTDTYMTLRLEFPGNVPTARTYRVQAVPSGDVCVSHQNTVDYQQTVPANAAGVTRQDTLAYLRDANPFNTCAWTPSAGTWRLTLTTPAGSEGWNILMVASRGTTSSAVNPEGETDLAMTTRSGTTVGVKVK</sequence>
<evidence type="ECO:0008006" key="4">
    <source>
        <dbReference type="Google" id="ProtNLM"/>
    </source>
</evidence>
<keyword evidence="1" id="KW-0732">Signal</keyword>
<reference evidence="2 3" key="1">
    <citation type="submission" date="2018-11" db="EMBL/GenBank/DDBJ databases">
        <title>Gordonia insulae sp. nov., isolated from an island soil.</title>
        <authorList>
            <person name="Kim Y.S."/>
            <person name="Kim S.B."/>
        </authorList>
    </citation>
    <scope>NUCLEOTIDE SEQUENCE [LARGE SCALE GENOMIC DNA]</scope>
    <source>
        <strain evidence="2 3">MMS17-SY073</strain>
    </source>
</reference>
<protein>
    <recommendedName>
        <fullName evidence="4">Secreted protein</fullName>
    </recommendedName>
</protein>
<dbReference type="EMBL" id="CP033972">
    <property type="protein sequence ID" value="AZG46988.1"/>
    <property type="molecule type" value="Genomic_DNA"/>
</dbReference>
<keyword evidence="3" id="KW-1185">Reference proteome</keyword>
<gene>
    <name evidence="2" type="ORF">D7316_03593</name>
</gene>
<feature type="signal peptide" evidence="1">
    <location>
        <begin position="1"/>
        <end position="29"/>
    </location>
</feature>
<evidence type="ECO:0000256" key="1">
    <source>
        <dbReference type="SAM" id="SignalP"/>
    </source>
</evidence>
<dbReference type="Proteomes" id="UP000271469">
    <property type="component" value="Chromosome"/>
</dbReference>
<evidence type="ECO:0000313" key="3">
    <source>
        <dbReference type="Proteomes" id="UP000271469"/>
    </source>
</evidence>
<name>A0A3G8JPT5_9ACTN</name>
<accession>A0A3G8JPT5</accession>